<accession>A0ABT4TTX6</accession>
<dbReference type="EMBL" id="JAQFWP010000073">
    <property type="protein sequence ID" value="MDA2808150.1"/>
    <property type="molecule type" value="Genomic_DNA"/>
</dbReference>
<keyword evidence="3" id="KW-1185">Reference proteome</keyword>
<name>A0ABT4TTX6_9ACTN</name>
<evidence type="ECO:0000313" key="2">
    <source>
        <dbReference type="EMBL" id="MDA2808150.1"/>
    </source>
</evidence>
<protein>
    <recommendedName>
        <fullName evidence="4">Translation initiation factor 2</fullName>
    </recommendedName>
</protein>
<evidence type="ECO:0000313" key="3">
    <source>
        <dbReference type="Proteomes" id="UP001165685"/>
    </source>
</evidence>
<evidence type="ECO:0000256" key="1">
    <source>
        <dbReference type="SAM" id="MobiDB-lite"/>
    </source>
</evidence>
<sequence>MPVPPDPWQTFPTPERKVLVVVRSVPAAGRLLDAVTVFADDLRIRVDYALNPGSVSEAGIRAVLAADGVEEVLSWEEAVARRGEYALALAASPKEGLHRLSMAGGTAAVPGPSGPPLLLMPHGAGHNRLVGEAPGTLGTASGLAPEQLLHAGVPVPGALALSHHEQRDRMAGALHGIRTEVVGDPSFDRMAHNTGRRDRYRRALGVPEGGRLVVLSSTWNSDSLVGSVREGIRRILRRLPNDTYRTALVVHPNVWHRHGGRNGLDLLLRQERSAGLAIVDPHVGWRAALIAADAVVGDHGSTTYYAAALGRPVLLAAFGRDELDPASPLHAFGAACPSLEAGGDPLERIEEVIAGASSGPGIDGTGDGTGSDMGGLLIDHRGEAAERLRALCYALMGLEPLPGPVEAPALADPVVHPAETTAWRVTAEDRGTDLGAPVLRPRLRPAAVCGPESGALLVSVEDPSPARAKEAEALVRPCPVPESEAVAWARAELERRPVAALAVAALPGDEFLLAEPDAPWTRLAANGPADAVAIAAAAASWLHRGGLLIEWKEKGSVVAGPQGKTQLRVPPPRLISGDRRSEGNLRPEGPGSWAVPG</sequence>
<organism evidence="2 3">
    <name type="scientific">Nocardiopsis suaedae</name>
    <dbReference type="NCBI Taxonomy" id="3018444"/>
    <lineage>
        <taxon>Bacteria</taxon>
        <taxon>Bacillati</taxon>
        <taxon>Actinomycetota</taxon>
        <taxon>Actinomycetes</taxon>
        <taxon>Streptosporangiales</taxon>
        <taxon>Nocardiopsidaceae</taxon>
        <taxon>Nocardiopsis</taxon>
    </lineage>
</organism>
<dbReference type="SUPFAM" id="SSF53756">
    <property type="entry name" value="UDP-Glycosyltransferase/glycogen phosphorylase"/>
    <property type="match status" value="1"/>
</dbReference>
<dbReference type="RefSeq" id="WP_270680764.1">
    <property type="nucleotide sequence ID" value="NZ_JAQFWP010000073.1"/>
</dbReference>
<gene>
    <name evidence="2" type="ORF">O4U47_26815</name>
</gene>
<feature type="region of interest" description="Disordered" evidence="1">
    <location>
        <begin position="559"/>
        <end position="597"/>
    </location>
</feature>
<reference evidence="2" key="1">
    <citation type="submission" date="2023-01" db="EMBL/GenBank/DDBJ databases">
        <title>Draft genome sequence of Nocardiopsis sp. LSu2-4 isolated from halophytes.</title>
        <authorList>
            <person name="Duangmal K."/>
            <person name="Chantavorakit T."/>
        </authorList>
    </citation>
    <scope>NUCLEOTIDE SEQUENCE</scope>
    <source>
        <strain evidence="2">LSu2-4</strain>
    </source>
</reference>
<proteinExistence type="predicted"/>
<dbReference type="Proteomes" id="UP001165685">
    <property type="component" value="Unassembled WGS sequence"/>
</dbReference>
<feature type="compositionally biased region" description="Basic and acidic residues" evidence="1">
    <location>
        <begin position="576"/>
        <end position="585"/>
    </location>
</feature>
<comment type="caution">
    <text evidence="2">The sequence shown here is derived from an EMBL/GenBank/DDBJ whole genome shotgun (WGS) entry which is preliminary data.</text>
</comment>
<dbReference type="Gene3D" id="3.40.50.12580">
    <property type="match status" value="1"/>
</dbReference>
<dbReference type="InterPro" id="IPR043148">
    <property type="entry name" value="TagF_C"/>
</dbReference>
<evidence type="ECO:0008006" key="4">
    <source>
        <dbReference type="Google" id="ProtNLM"/>
    </source>
</evidence>